<accession>A0A7L4ZW81</accession>
<sequence>MDKESIAPLIALAGICGLSLVIAWVTRYHPPRQINLLYGYRTTRSMRTPATWQEANTYFAHYFWRLSWTLPVLAATAYLLLGDARALVVLLAGWVLGLLIGVVRTERRLKRLFDDNGQPRN</sequence>
<gene>
    <name evidence="1" type="ORF">F0P96_11975</name>
</gene>
<proteinExistence type="predicted"/>
<evidence type="ECO:0000313" key="1">
    <source>
        <dbReference type="EMBL" id="KAA9332194.1"/>
    </source>
</evidence>
<reference evidence="1 2" key="1">
    <citation type="submission" date="2019-09" db="EMBL/GenBank/DDBJ databases">
        <title>Genome sequence of Hymenobacter sp. M3.</title>
        <authorList>
            <person name="Srinivasan S."/>
        </authorList>
    </citation>
    <scope>NUCLEOTIDE SEQUENCE [LARGE SCALE GENOMIC DNA]</scope>
    <source>
        <strain evidence="1 2">M3</strain>
    </source>
</reference>
<evidence type="ECO:0000313" key="2">
    <source>
        <dbReference type="Proteomes" id="UP000326380"/>
    </source>
</evidence>
<organism evidence="1 2">
    <name type="scientific">Hymenobacter busanensis</name>
    <dbReference type="NCBI Taxonomy" id="2607656"/>
    <lineage>
        <taxon>Bacteria</taxon>
        <taxon>Pseudomonadati</taxon>
        <taxon>Bacteroidota</taxon>
        <taxon>Cytophagia</taxon>
        <taxon>Cytophagales</taxon>
        <taxon>Hymenobacteraceae</taxon>
        <taxon>Hymenobacter</taxon>
    </lineage>
</organism>
<dbReference type="Pfam" id="PF13630">
    <property type="entry name" value="SdpI"/>
    <property type="match status" value="1"/>
</dbReference>
<name>A0A7L4ZW81_9BACT</name>
<dbReference type="AlphaFoldDB" id="A0A7L4ZW81"/>
<dbReference type="EMBL" id="VTWU01000004">
    <property type="protein sequence ID" value="KAA9332194.1"/>
    <property type="molecule type" value="Genomic_DNA"/>
</dbReference>
<comment type="caution">
    <text evidence="1">The sequence shown here is derived from an EMBL/GenBank/DDBJ whole genome shotgun (WGS) entry which is preliminary data.</text>
</comment>
<protein>
    <submittedName>
        <fullName evidence="1">SdpI family protein</fullName>
    </submittedName>
</protein>
<dbReference type="InterPro" id="IPR025962">
    <property type="entry name" value="SdpI/YhfL"/>
</dbReference>
<keyword evidence="2" id="KW-1185">Reference proteome</keyword>
<dbReference type="Proteomes" id="UP000326380">
    <property type="component" value="Unassembled WGS sequence"/>
</dbReference>
<dbReference type="RefSeq" id="WP_151079135.1">
    <property type="nucleotide sequence ID" value="NZ_CP047647.1"/>
</dbReference>